<dbReference type="GO" id="GO:0005886">
    <property type="term" value="C:plasma membrane"/>
    <property type="evidence" value="ECO:0007669"/>
    <property type="project" value="TreeGrafter"/>
</dbReference>
<keyword evidence="2" id="KW-0813">Transport</keyword>
<evidence type="ECO:0000256" key="1">
    <source>
        <dbReference type="ARBA" id="ARBA00004141"/>
    </source>
</evidence>
<sequence length="298" mass="31890">MRALVFSMWASVVFVVVSLTWGLAAGSQMIVFDGLYSLVGIALSAVSVAAQRTVAKGADASYPWGRETWEPVAIVVRSTALGGLCVYGSVNAVREILHGGRAVSAVSALAYAITASLLSVLVALVLWHAGRSGSGLVRAEAAEWGGDAAFSLITLAGFGAAVALEAAGRDDIARYVDPALVIIVSVAYLWIPIRLFRSAFREILTMAAPHSVVTDVERLCDRVRADHDFAASFVRASTVGSRLDLELAFVVGPRTTERTVESFDAVRADIDAQLNARNYHHSTSVVFTANRHWVEWAR</sequence>
<feature type="transmembrane region" description="Helical" evidence="6">
    <location>
        <begin position="148"/>
        <end position="166"/>
    </location>
</feature>
<keyword evidence="9" id="KW-1185">Reference proteome</keyword>
<dbReference type="Proteomes" id="UP000215506">
    <property type="component" value="Unassembled WGS sequence"/>
</dbReference>
<dbReference type="SUPFAM" id="SSF161111">
    <property type="entry name" value="Cation efflux protein transmembrane domain-like"/>
    <property type="match status" value="1"/>
</dbReference>
<name>A0A231GWY9_9NOCA</name>
<proteinExistence type="predicted"/>
<dbReference type="PANTHER" id="PTHR43840">
    <property type="entry name" value="MITOCHONDRIAL METAL TRANSPORTER 1-RELATED"/>
    <property type="match status" value="1"/>
</dbReference>
<dbReference type="PANTHER" id="PTHR43840:SF15">
    <property type="entry name" value="MITOCHONDRIAL METAL TRANSPORTER 1-RELATED"/>
    <property type="match status" value="1"/>
</dbReference>
<accession>A0A231GWY9</accession>
<evidence type="ECO:0000313" key="9">
    <source>
        <dbReference type="Proteomes" id="UP000215506"/>
    </source>
</evidence>
<keyword evidence="4 6" id="KW-1133">Transmembrane helix</keyword>
<feature type="transmembrane region" description="Helical" evidence="6">
    <location>
        <begin position="172"/>
        <end position="191"/>
    </location>
</feature>
<feature type="transmembrane region" description="Helical" evidence="6">
    <location>
        <begin position="102"/>
        <end position="127"/>
    </location>
</feature>
<dbReference type="Pfam" id="PF01545">
    <property type="entry name" value="Cation_efflux"/>
    <property type="match status" value="1"/>
</dbReference>
<evidence type="ECO:0000256" key="5">
    <source>
        <dbReference type="ARBA" id="ARBA00023136"/>
    </source>
</evidence>
<dbReference type="InterPro" id="IPR027469">
    <property type="entry name" value="Cation_efflux_TMD_sf"/>
</dbReference>
<evidence type="ECO:0000313" key="8">
    <source>
        <dbReference type="EMBL" id="OXR41143.1"/>
    </source>
</evidence>
<organism evidence="8 9">
    <name type="scientific">Nocardia cerradoensis</name>
    <dbReference type="NCBI Taxonomy" id="85688"/>
    <lineage>
        <taxon>Bacteria</taxon>
        <taxon>Bacillati</taxon>
        <taxon>Actinomycetota</taxon>
        <taxon>Actinomycetes</taxon>
        <taxon>Mycobacteriales</taxon>
        <taxon>Nocardiaceae</taxon>
        <taxon>Nocardia</taxon>
    </lineage>
</organism>
<evidence type="ECO:0000259" key="7">
    <source>
        <dbReference type="Pfam" id="PF01545"/>
    </source>
</evidence>
<keyword evidence="3 6" id="KW-0812">Transmembrane</keyword>
<comment type="subcellular location">
    <subcellularLocation>
        <location evidence="1">Membrane</location>
        <topology evidence="1">Multi-pass membrane protein</topology>
    </subcellularLocation>
</comment>
<dbReference type="RefSeq" id="WP_094027765.1">
    <property type="nucleotide sequence ID" value="NZ_NGAF01000022.1"/>
</dbReference>
<dbReference type="InterPro" id="IPR058533">
    <property type="entry name" value="Cation_efflux_TM"/>
</dbReference>
<reference evidence="8 9" key="1">
    <citation type="submission" date="2017-07" db="EMBL/GenBank/DDBJ databases">
        <title>First draft Genome Sequence of Nocardia cerradoensis isolated from human infection.</title>
        <authorList>
            <person name="Carrasco G."/>
        </authorList>
    </citation>
    <scope>NUCLEOTIDE SEQUENCE [LARGE SCALE GENOMIC DNA]</scope>
    <source>
        <strain evidence="8 9">CNM20130759</strain>
    </source>
</reference>
<gene>
    <name evidence="8" type="ORF">B7C42_06739</name>
</gene>
<dbReference type="GO" id="GO:0015086">
    <property type="term" value="F:cadmium ion transmembrane transporter activity"/>
    <property type="evidence" value="ECO:0007669"/>
    <property type="project" value="TreeGrafter"/>
</dbReference>
<evidence type="ECO:0000256" key="3">
    <source>
        <dbReference type="ARBA" id="ARBA00022692"/>
    </source>
</evidence>
<dbReference type="GO" id="GO:0006882">
    <property type="term" value="P:intracellular zinc ion homeostasis"/>
    <property type="evidence" value="ECO:0007669"/>
    <property type="project" value="TreeGrafter"/>
</dbReference>
<evidence type="ECO:0000256" key="2">
    <source>
        <dbReference type="ARBA" id="ARBA00022448"/>
    </source>
</evidence>
<evidence type="ECO:0000256" key="4">
    <source>
        <dbReference type="ARBA" id="ARBA00022989"/>
    </source>
</evidence>
<feature type="transmembrane region" description="Helical" evidence="6">
    <location>
        <begin position="71"/>
        <end position="90"/>
    </location>
</feature>
<comment type="caution">
    <text evidence="8">The sequence shown here is derived from an EMBL/GenBank/DDBJ whole genome shotgun (WGS) entry which is preliminary data.</text>
</comment>
<feature type="transmembrane region" description="Helical" evidence="6">
    <location>
        <begin position="34"/>
        <end position="50"/>
    </location>
</feature>
<dbReference type="GO" id="GO:0015341">
    <property type="term" value="F:zinc efflux antiporter activity"/>
    <property type="evidence" value="ECO:0007669"/>
    <property type="project" value="TreeGrafter"/>
</dbReference>
<dbReference type="Gene3D" id="1.20.1510.10">
    <property type="entry name" value="Cation efflux protein transmembrane domain"/>
    <property type="match status" value="1"/>
</dbReference>
<dbReference type="InterPro" id="IPR050291">
    <property type="entry name" value="CDF_Transporter"/>
</dbReference>
<evidence type="ECO:0000256" key="6">
    <source>
        <dbReference type="SAM" id="Phobius"/>
    </source>
</evidence>
<feature type="domain" description="Cation efflux protein transmembrane" evidence="7">
    <location>
        <begin position="5"/>
        <end position="204"/>
    </location>
</feature>
<dbReference type="AlphaFoldDB" id="A0A231GWY9"/>
<dbReference type="GO" id="GO:0015093">
    <property type="term" value="F:ferrous iron transmembrane transporter activity"/>
    <property type="evidence" value="ECO:0007669"/>
    <property type="project" value="TreeGrafter"/>
</dbReference>
<keyword evidence="5 6" id="KW-0472">Membrane</keyword>
<protein>
    <recommendedName>
        <fullName evidence="7">Cation efflux protein transmembrane domain-containing protein</fullName>
    </recommendedName>
</protein>
<dbReference type="EMBL" id="NGAF01000022">
    <property type="protein sequence ID" value="OXR41143.1"/>
    <property type="molecule type" value="Genomic_DNA"/>
</dbReference>